<dbReference type="GO" id="GO:0006508">
    <property type="term" value="P:proteolysis"/>
    <property type="evidence" value="ECO:0007669"/>
    <property type="project" value="UniProtKB-KW"/>
</dbReference>
<evidence type="ECO:0000259" key="4">
    <source>
        <dbReference type="Pfam" id="PF00082"/>
    </source>
</evidence>
<evidence type="ECO:0000313" key="5">
    <source>
        <dbReference type="EMBL" id="SFU60686.1"/>
    </source>
</evidence>
<dbReference type="OrthoDB" id="1100338at2"/>
<dbReference type="RefSeq" id="WP_093025492.1">
    <property type="nucleotide sequence ID" value="NZ_FPBK01000009.1"/>
</dbReference>
<name>A0A1I7HJM9_9FLAO</name>
<dbReference type="Gene3D" id="3.40.50.200">
    <property type="entry name" value="Peptidase S8/S53 domain"/>
    <property type="match status" value="1"/>
</dbReference>
<dbReference type="InterPro" id="IPR034074">
    <property type="entry name" value="Y4bN_pept_dom"/>
</dbReference>
<keyword evidence="6" id="KW-1185">Reference proteome</keyword>
<evidence type="ECO:0000256" key="1">
    <source>
        <dbReference type="ARBA" id="ARBA00022670"/>
    </source>
</evidence>
<dbReference type="STRING" id="1224947.SAMN05216480_109129"/>
<proteinExistence type="predicted"/>
<organism evidence="5 6">
    <name type="scientific">Pustulibacterium marinum</name>
    <dbReference type="NCBI Taxonomy" id="1224947"/>
    <lineage>
        <taxon>Bacteria</taxon>
        <taxon>Pseudomonadati</taxon>
        <taxon>Bacteroidota</taxon>
        <taxon>Flavobacteriia</taxon>
        <taxon>Flavobacteriales</taxon>
        <taxon>Flavobacteriaceae</taxon>
        <taxon>Pustulibacterium</taxon>
    </lineage>
</organism>
<dbReference type="AlphaFoldDB" id="A0A1I7HJM9"/>
<evidence type="ECO:0000256" key="3">
    <source>
        <dbReference type="ARBA" id="ARBA00022825"/>
    </source>
</evidence>
<sequence length="822" mass="92998">MPRDLNHIIISGYSSSESYTSPLNGRERVSPFRRDRNIHGTYLKDELQEAINSFKQEIDSEYVYLEFTSEIDCLLAFDSFEDNRRGDHRFVSSKLERISIDGEAHKRYRACVYLNTRGISKFLRKIEEYLNPDKNTKNGNPRNQKLLNNIANIERATLKSFWQESEIDFPDFNNEVWWEIWLRRDNISEDVNEDSDLVFHLLASGVQVSNRRIVFPEHIVRLVRTTGEVLSTTVLYSDKLAEIRKPKETADFFLSLDKDDSNEWIEDFKERTVNHTSENSILITILDTGVNREHPLLADYLSDSSMDSVNPEWGTADAIRDGHGTQMAGISLYGDLSEILGDTSQINIYHRLESVKLININNPHHPDLYGAVTSEAVSRAIILNPENQRVLLMAVTATDGRDKGKPSSWSSSVDQICYGENGTSNDKFLFCISGGNVETLTVKDYPVKNFEEGIHDPGQAFNALTVGTYTNKYNIDQSLFQGAICLANPGGMSPSNSTSISWDKVWAIKPEIVLEGGNLGGLNNGVIDPESLRLMSTNSNFQTEMLSSFGDTSAASGLAARYAAILKNQYSNLWAETIKGLLVHSAFWTDEMRGNKPIEDLTSPEKGSLLRSVGYGVPNLETALRSANNSLTLISQNTIKPFMLEGNLVKTNEMHLYELPWPSDVLMDLFENPVKLTVTLIYFIEPNPGNKQYSNSYYYQSHGLRFKMIDAGESLDHFKERVNKEARSEVNQGQSYSGENWILGSKLRDKGSIHKDIWKGTGADLATRKYISIYPVNGWWKSRKKLMRYDNSVRYSLIVSIDSPDNEVDLYTPVLNQIDISI</sequence>
<dbReference type="EMBL" id="FPBK01000009">
    <property type="protein sequence ID" value="SFU60686.1"/>
    <property type="molecule type" value="Genomic_DNA"/>
</dbReference>
<dbReference type="GO" id="GO:0004252">
    <property type="term" value="F:serine-type endopeptidase activity"/>
    <property type="evidence" value="ECO:0007669"/>
    <property type="project" value="InterPro"/>
</dbReference>
<dbReference type="PRINTS" id="PR00723">
    <property type="entry name" value="SUBTILISIN"/>
</dbReference>
<dbReference type="CDD" id="cd04847">
    <property type="entry name" value="Peptidases_S8_Subtilisin_like_2"/>
    <property type="match status" value="1"/>
</dbReference>
<accession>A0A1I7HJM9</accession>
<keyword evidence="1" id="KW-0645">Protease</keyword>
<dbReference type="PROSITE" id="PS00136">
    <property type="entry name" value="SUBTILASE_ASP"/>
    <property type="match status" value="1"/>
</dbReference>
<keyword evidence="3" id="KW-0720">Serine protease</keyword>
<dbReference type="Pfam" id="PF00082">
    <property type="entry name" value="Peptidase_S8"/>
    <property type="match status" value="1"/>
</dbReference>
<dbReference type="InterPro" id="IPR015500">
    <property type="entry name" value="Peptidase_S8_subtilisin-rel"/>
</dbReference>
<dbReference type="InterPro" id="IPR023827">
    <property type="entry name" value="Peptidase_S8_Asp-AS"/>
</dbReference>
<evidence type="ECO:0000313" key="6">
    <source>
        <dbReference type="Proteomes" id="UP000199138"/>
    </source>
</evidence>
<reference evidence="6" key="1">
    <citation type="submission" date="2016-10" db="EMBL/GenBank/DDBJ databases">
        <authorList>
            <person name="Varghese N."/>
            <person name="Submissions S."/>
        </authorList>
    </citation>
    <scope>NUCLEOTIDE SEQUENCE [LARGE SCALE GENOMIC DNA]</scope>
    <source>
        <strain evidence="6">CGMCC 1.12333</strain>
    </source>
</reference>
<keyword evidence="2" id="KW-0378">Hydrolase</keyword>
<dbReference type="SUPFAM" id="SSF52743">
    <property type="entry name" value="Subtilisin-like"/>
    <property type="match status" value="1"/>
</dbReference>
<dbReference type="InterPro" id="IPR036852">
    <property type="entry name" value="Peptidase_S8/S53_dom_sf"/>
</dbReference>
<gene>
    <name evidence="5" type="ORF">SAMN05216480_109129</name>
</gene>
<evidence type="ECO:0000256" key="2">
    <source>
        <dbReference type="ARBA" id="ARBA00022801"/>
    </source>
</evidence>
<dbReference type="Proteomes" id="UP000199138">
    <property type="component" value="Unassembled WGS sequence"/>
</dbReference>
<feature type="domain" description="Peptidase S8/S53" evidence="4">
    <location>
        <begin position="280"/>
        <end position="616"/>
    </location>
</feature>
<dbReference type="InterPro" id="IPR000209">
    <property type="entry name" value="Peptidase_S8/S53_dom"/>
</dbReference>
<protein>
    <submittedName>
        <fullName evidence="5">Subtilase family protein</fullName>
    </submittedName>
</protein>